<accession>A0A3M7R8V9</accession>
<evidence type="ECO:0000313" key="2">
    <source>
        <dbReference type="Proteomes" id="UP000276133"/>
    </source>
</evidence>
<reference evidence="1 2" key="1">
    <citation type="journal article" date="2018" name="Sci. Rep.">
        <title>Genomic signatures of local adaptation to the degree of environmental predictability in rotifers.</title>
        <authorList>
            <person name="Franch-Gras L."/>
            <person name="Hahn C."/>
            <person name="Garcia-Roger E.M."/>
            <person name="Carmona M.J."/>
            <person name="Serra M."/>
            <person name="Gomez A."/>
        </authorList>
    </citation>
    <scope>NUCLEOTIDE SEQUENCE [LARGE SCALE GENOMIC DNA]</scope>
    <source>
        <strain evidence="1">HYR1</strain>
    </source>
</reference>
<evidence type="ECO:0000313" key="1">
    <source>
        <dbReference type="EMBL" id="RNA20073.1"/>
    </source>
</evidence>
<sequence>MNFLNKYMFKKNNFSNYNYNFIKSSDGTDLTKLVKLRPISIKEPWAAIITKWNGRKFMWRDFKKKGKSHFNFLKKENREEKFKRGTSIQKNVRLSEFWSRIVDFGRVDSHANLLSEL</sequence>
<name>A0A3M7R8V9_BRAPC</name>
<gene>
    <name evidence="1" type="ORF">BpHYR1_036076</name>
</gene>
<protein>
    <submittedName>
        <fullName evidence="1">Uncharacterized protein</fullName>
    </submittedName>
</protein>
<dbReference type="EMBL" id="REGN01003924">
    <property type="protein sequence ID" value="RNA20073.1"/>
    <property type="molecule type" value="Genomic_DNA"/>
</dbReference>
<dbReference type="Proteomes" id="UP000276133">
    <property type="component" value="Unassembled WGS sequence"/>
</dbReference>
<dbReference type="AlphaFoldDB" id="A0A3M7R8V9"/>
<comment type="caution">
    <text evidence="1">The sequence shown here is derived from an EMBL/GenBank/DDBJ whole genome shotgun (WGS) entry which is preliminary data.</text>
</comment>
<organism evidence="1 2">
    <name type="scientific">Brachionus plicatilis</name>
    <name type="common">Marine rotifer</name>
    <name type="synonym">Brachionus muelleri</name>
    <dbReference type="NCBI Taxonomy" id="10195"/>
    <lineage>
        <taxon>Eukaryota</taxon>
        <taxon>Metazoa</taxon>
        <taxon>Spiralia</taxon>
        <taxon>Gnathifera</taxon>
        <taxon>Rotifera</taxon>
        <taxon>Eurotatoria</taxon>
        <taxon>Monogononta</taxon>
        <taxon>Pseudotrocha</taxon>
        <taxon>Ploima</taxon>
        <taxon>Brachionidae</taxon>
        <taxon>Brachionus</taxon>
    </lineage>
</organism>
<proteinExistence type="predicted"/>
<keyword evidence="2" id="KW-1185">Reference proteome</keyword>